<accession>V9FXN3</accession>
<evidence type="ECO:0000313" key="2">
    <source>
        <dbReference type="EMBL" id="ETI55811.1"/>
    </source>
</evidence>
<protein>
    <submittedName>
        <fullName evidence="2">Uncharacterized protein</fullName>
    </submittedName>
</protein>
<reference evidence="2 3" key="1">
    <citation type="submission" date="2013-11" db="EMBL/GenBank/DDBJ databases">
        <title>The Genome Sequence of Phytophthora parasitica P1569.</title>
        <authorList>
            <consortium name="The Broad Institute Genomics Platform"/>
            <person name="Russ C."/>
            <person name="Tyler B."/>
            <person name="Panabieres F."/>
            <person name="Shan W."/>
            <person name="Tripathy S."/>
            <person name="Grunwald N."/>
            <person name="Machado M."/>
            <person name="Johnson C.S."/>
            <person name="Arredondo F."/>
            <person name="Hong C."/>
            <person name="Coffey M."/>
            <person name="Young S.K."/>
            <person name="Zeng Q."/>
            <person name="Gargeya S."/>
            <person name="Fitzgerald M."/>
            <person name="Abouelleil A."/>
            <person name="Alvarado L."/>
            <person name="Chapman S.B."/>
            <person name="Gainer-Dewar J."/>
            <person name="Goldberg J."/>
            <person name="Griggs A."/>
            <person name="Gujja S."/>
            <person name="Hansen M."/>
            <person name="Howarth C."/>
            <person name="Imamovic A."/>
            <person name="Ireland A."/>
            <person name="Larimer J."/>
            <person name="McCowan C."/>
            <person name="Murphy C."/>
            <person name="Pearson M."/>
            <person name="Poon T.W."/>
            <person name="Priest M."/>
            <person name="Roberts A."/>
            <person name="Saif S."/>
            <person name="Shea T."/>
            <person name="Sykes S."/>
            <person name="Wortman J."/>
            <person name="Nusbaum C."/>
            <person name="Birren B."/>
        </authorList>
    </citation>
    <scope>NUCLEOTIDE SEQUENCE [LARGE SCALE GENOMIC DNA]</scope>
    <source>
        <strain evidence="2 3">P1569</strain>
    </source>
</reference>
<feature type="region of interest" description="Disordered" evidence="1">
    <location>
        <begin position="35"/>
        <end position="60"/>
    </location>
</feature>
<name>V9FXN3_PHYNI</name>
<dbReference type="AlphaFoldDB" id="V9FXN3"/>
<organism evidence="2 3">
    <name type="scientific">Phytophthora nicotianae P1569</name>
    <dbReference type="NCBI Taxonomy" id="1317065"/>
    <lineage>
        <taxon>Eukaryota</taxon>
        <taxon>Sar</taxon>
        <taxon>Stramenopiles</taxon>
        <taxon>Oomycota</taxon>
        <taxon>Peronosporomycetes</taxon>
        <taxon>Peronosporales</taxon>
        <taxon>Peronosporaceae</taxon>
        <taxon>Phytophthora</taxon>
    </lineage>
</organism>
<proteinExistence type="predicted"/>
<evidence type="ECO:0000313" key="3">
    <source>
        <dbReference type="Proteomes" id="UP000018721"/>
    </source>
</evidence>
<keyword evidence="3" id="KW-1185">Reference proteome</keyword>
<feature type="compositionally biased region" description="Polar residues" evidence="1">
    <location>
        <begin position="9"/>
        <end position="22"/>
    </location>
</feature>
<gene>
    <name evidence="2" type="ORF">F443_01551</name>
</gene>
<dbReference type="EMBL" id="ANIZ01000249">
    <property type="protein sequence ID" value="ETI55811.1"/>
    <property type="molecule type" value="Genomic_DNA"/>
</dbReference>
<evidence type="ECO:0000256" key="1">
    <source>
        <dbReference type="SAM" id="MobiDB-lite"/>
    </source>
</evidence>
<dbReference type="Proteomes" id="UP000018721">
    <property type="component" value="Unassembled WGS sequence"/>
</dbReference>
<sequence length="140" mass="15532">MAVLRVSETVPSGPSAMTETASTQTAIAEPTYKVVTSTKSRPRLQRRLERRVREQEDSVKKPMQLELNVSRSTETMLNGAYSARSPGSCTESGCISSGRVDEHKPQSKAQTATPLISMSCMYSFLRFQLGFACIFIIRYT</sequence>
<comment type="caution">
    <text evidence="2">The sequence shown here is derived from an EMBL/GenBank/DDBJ whole genome shotgun (WGS) entry which is preliminary data.</text>
</comment>
<dbReference type="HOGENOM" id="CLU_1839109_0_0_1"/>
<feature type="compositionally biased region" description="Basic and acidic residues" evidence="1">
    <location>
        <begin position="51"/>
        <end position="60"/>
    </location>
</feature>
<feature type="compositionally biased region" description="Basic residues" evidence="1">
    <location>
        <begin position="40"/>
        <end position="50"/>
    </location>
</feature>
<feature type="region of interest" description="Disordered" evidence="1">
    <location>
        <begin position="1"/>
        <end position="22"/>
    </location>
</feature>